<evidence type="ECO:0000313" key="1">
    <source>
        <dbReference type="EMBL" id="PHD74638.1"/>
    </source>
</evidence>
<protein>
    <submittedName>
        <fullName evidence="1">Uncharacterized protein</fullName>
    </submittedName>
</protein>
<name>A0A2C4RDJ1_9BACI</name>
<sequence length="150" mass="17657">MLLLLKLIVTLLLVGIIFCFAVMWEKLDTLLTNTIFKNINKIWRTIVFVILTILLELFVIWRFSIFFQTNILESLVMGSLLLLCCVWLIPYFVTLQRNTANAYNHHFGSGVESEKVELFRIRMNPFIIGTIFLSTVSFCFGFFYYLPYFL</sequence>
<gene>
    <name evidence="1" type="ORF">COF40_00825</name>
</gene>
<dbReference type="RefSeq" id="WP_100061324.1">
    <property type="nucleotide sequence ID" value="NZ_NUSQ01000006.1"/>
</dbReference>
<dbReference type="AlphaFoldDB" id="A0A2C4RDJ1"/>
<proteinExistence type="predicted"/>
<comment type="caution">
    <text evidence="1">The sequence shown here is derived from an EMBL/GenBank/DDBJ whole genome shotgun (WGS) entry which is preliminary data.</text>
</comment>
<organism evidence="1 2">
    <name type="scientific">Bacillus toyonensis</name>
    <dbReference type="NCBI Taxonomy" id="155322"/>
    <lineage>
        <taxon>Bacteria</taxon>
        <taxon>Bacillati</taxon>
        <taxon>Bacillota</taxon>
        <taxon>Bacilli</taxon>
        <taxon>Bacillales</taxon>
        <taxon>Bacillaceae</taxon>
        <taxon>Bacillus</taxon>
        <taxon>Bacillus cereus group</taxon>
    </lineage>
</organism>
<dbReference type="Proteomes" id="UP000225997">
    <property type="component" value="Unassembled WGS sequence"/>
</dbReference>
<dbReference type="EMBL" id="NUSQ01000006">
    <property type="protein sequence ID" value="PHD74638.1"/>
    <property type="molecule type" value="Genomic_DNA"/>
</dbReference>
<accession>A0A2C4RDJ1</accession>
<reference evidence="1 2" key="1">
    <citation type="submission" date="2017-09" db="EMBL/GenBank/DDBJ databases">
        <title>Large-scale bioinformatics analysis of Bacillus genomes uncovers conserved roles of natural products in bacterial physiology.</title>
        <authorList>
            <consortium name="Agbiome Team Llc"/>
            <person name="Bleich R.M."/>
            <person name="Grubbs K.J."/>
            <person name="Santa Maria K.C."/>
            <person name="Allen S.E."/>
            <person name="Farag S."/>
            <person name="Shank E.A."/>
            <person name="Bowers A."/>
        </authorList>
    </citation>
    <scope>NUCLEOTIDE SEQUENCE [LARGE SCALE GENOMIC DNA]</scope>
    <source>
        <strain evidence="1 2">AFS044250</strain>
    </source>
</reference>
<evidence type="ECO:0000313" key="2">
    <source>
        <dbReference type="Proteomes" id="UP000225997"/>
    </source>
</evidence>